<evidence type="ECO:0000313" key="1">
    <source>
        <dbReference type="EMBL" id="MDR9893993.1"/>
    </source>
</evidence>
<protein>
    <submittedName>
        <fullName evidence="1">Uncharacterized protein</fullName>
    </submittedName>
</protein>
<accession>A0AAP5I2M7</accession>
<proteinExistence type="predicted"/>
<dbReference type="RefSeq" id="WP_208348070.1">
    <property type="nucleotide sequence ID" value="NZ_CAWQFN010000556.1"/>
</dbReference>
<keyword evidence="2" id="KW-1185">Reference proteome</keyword>
<organism evidence="1 2">
    <name type="scientific">Aetokthonos hydrillicola Thurmond2011</name>
    <dbReference type="NCBI Taxonomy" id="2712845"/>
    <lineage>
        <taxon>Bacteria</taxon>
        <taxon>Bacillati</taxon>
        <taxon>Cyanobacteriota</taxon>
        <taxon>Cyanophyceae</taxon>
        <taxon>Nostocales</taxon>
        <taxon>Hapalosiphonaceae</taxon>
        <taxon>Aetokthonos</taxon>
    </lineage>
</organism>
<evidence type="ECO:0000313" key="2">
    <source>
        <dbReference type="Proteomes" id="UP000667802"/>
    </source>
</evidence>
<comment type="caution">
    <text evidence="1">The sequence shown here is derived from an EMBL/GenBank/DDBJ whole genome shotgun (WGS) entry which is preliminary data.</text>
</comment>
<dbReference type="AlphaFoldDB" id="A0AAP5I2M7"/>
<gene>
    <name evidence="1" type="ORF">G7B40_005320</name>
</gene>
<dbReference type="EMBL" id="JAALHA020000001">
    <property type="protein sequence ID" value="MDR9893993.1"/>
    <property type="molecule type" value="Genomic_DNA"/>
</dbReference>
<name>A0AAP5I2M7_9CYAN</name>
<sequence>MIENSEMQDEPEHLKTIRDRLLNMESYFFEMLKLYQKILCQREVVAVDSQEQRELLLSGLVIKQEGNLRVHNCIYELVFDADWVEQVQVFLTGGKRLRGKR</sequence>
<reference evidence="2" key="1">
    <citation type="journal article" date="2021" name="Science">
        <title>Hunting the eagle killer: A cyanobacterial neurotoxin causes vacuolar myelinopathy.</title>
        <authorList>
            <person name="Breinlinger S."/>
            <person name="Phillips T.J."/>
            <person name="Haram B.N."/>
            <person name="Mares J."/>
            <person name="Martinez Yerena J.A."/>
            <person name="Hrouzek P."/>
            <person name="Sobotka R."/>
            <person name="Henderson W.M."/>
            <person name="Schmieder P."/>
            <person name="Williams S.M."/>
            <person name="Lauderdale J.D."/>
            <person name="Wilde H.D."/>
            <person name="Gerrin W."/>
            <person name="Kust A."/>
            <person name="Washington J.W."/>
            <person name="Wagner C."/>
            <person name="Geier B."/>
            <person name="Liebeke M."/>
            <person name="Enke H."/>
            <person name="Niedermeyer T.H.J."/>
            <person name="Wilde S.B."/>
        </authorList>
    </citation>
    <scope>NUCLEOTIDE SEQUENCE [LARGE SCALE GENOMIC DNA]</scope>
    <source>
        <strain evidence="2">Thurmond2011</strain>
    </source>
</reference>
<dbReference type="Proteomes" id="UP000667802">
    <property type="component" value="Unassembled WGS sequence"/>
</dbReference>